<dbReference type="SUPFAM" id="SSF48498">
    <property type="entry name" value="Tetracyclin repressor-like, C-terminal domain"/>
    <property type="match status" value="1"/>
</dbReference>
<name>A0A3Q9FTM7_STRLT</name>
<dbReference type="GO" id="GO:0000976">
    <property type="term" value="F:transcription cis-regulatory region binding"/>
    <property type="evidence" value="ECO:0007669"/>
    <property type="project" value="TreeGrafter"/>
</dbReference>
<dbReference type="SUPFAM" id="SSF46689">
    <property type="entry name" value="Homeodomain-like"/>
    <property type="match status" value="1"/>
</dbReference>
<keyword evidence="7" id="KW-1185">Reference proteome</keyword>
<dbReference type="EMBL" id="CP034587">
    <property type="protein sequence ID" value="AZQ70422.1"/>
    <property type="molecule type" value="Genomic_DNA"/>
</dbReference>
<dbReference type="PANTHER" id="PTHR30055">
    <property type="entry name" value="HTH-TYPE TRANSCRIPTIONAL REGULATOR RUTR"/>
    <property type="match status" value="1"/>
</dbReference>
<dbReference type="Proteomes" id="UP000267900">
    <property type="component" value="Chromosome"/>
</dbReference>
<evidence type="ECO:0000259" key="5">
    <source>
        <dbReference type="PROSITE" id="PS50977"/>
    </source>
</evidence>
<dbReference type="InterPro" id="IPR050109">
    <property type="entry name" value="HTH-type_TetR-like_transc_reg"/>
</dbReference>
<gene>
    <name evidence="6" type="ORF">EKH77_03605</name>
</gene>
<evidence type="ECO:0000313" key="7">
    <source>
        <dbReference type="Proteomes" id="UP000267900"/>
    </source>
</evidence>
<organism evidence="6 7">
    <name type="scientific">Streptomyces luteoverticillatus</name>
    <name type="common">Streptoverticillium luteoverticillatus</name>
    <dbReference type="NCBI Taxonomy" id="66425"/>
    <lineage>
        <taxon>Bacteria</taxon>
        <taxon>Bacillati</taxon>
        <taxon>Actinomycetota</taxon>
        <taxon>Actinomycetes</taxon>
        <taxon>Kitasatosporales</taxon>
        <taxon>Streptomycetaceae</taxon>
        <taxon>Streptomyces</taxon>
    </lineage>
</organism>
<dbReference type="NCBIfam" id="NF041196">
    <property type="entry name" value="ScbR_bind_reg"/>
    <property type="match status" value="1"/>
</dbReference>
<feature type="domain" description="HTH tetR-type" evidence="5">
    <location>
        <begin position="8"/>
        <end position="68"/>
    </location>
</feature>
<proteinExistence type="predicted"/>
<evidence type="ECO:0000256" key="3">
    <source>
        <dbReference type="ARBA" id="ARBA00023163"/>
    </source>
</evidence>
<dbReference type="OrthoDB" id="3237195at2"/>
<dbReference type="InterPro" id="IPR009057">
    <property type="entry name" value="Homeodomain-like_sf"/>
</dbReference>
<keyword evidence="1" id="KW-0805">Transcription regulation</keyword>
<sequence>MSPQQRAIRSREAIVRAAAQVVDRHGLRAATLTRVSAEAGLSKGAVYFHFDDKDALASELETEAGRALDELAAARAREDGPALPAVVETTRRLACRLSEDVVVRAGFQVSCDRAGGDVPVLRRRLAGLLCRLLEDARSDGSLAPGMAVEDVVATVLAVIVGVQILSRQPGAAREVPWVMDRFWHATLPVLTPGRPG</sequence>
<dbReference type="GO" id="GO:0003700">
    <property type="term" value="F:DNA-binding transcription factor activity"/>
    <property type="evidence" value="ECO:0007669"/>
    <property type="project" value="TreeGrafter"/>
</dbReference>
<evidence type="ECO:0000313" key="6">
    <source>
        <dbReference type="EMBL" id="AZQ70422.1"/>
    </source>
</evidence>
<dbReference type="InterPro" id="IPR047923">
    <property type="entry name" value="ArpA-like"/>
</dbReference>
<dbReference type="PRINTS" id="PR00455">
    <property type="entry name" value="HTHTETR"/>
</dbReference>
<accession>A0A3Q9FTM7</accession>
<keyword evidence="3" id="KW-0804">Transcription</keyword>
<dbReference type="InterPro" id="IPR001647">
    <property type="entry name" value="HTH_TetR"/>
</dbReference>
<keyword evidence="2 4" id="KW-0238">DNA-binding</keyword>
<dbReference type="InterPro" id="IPR023772">
    <property type="entry name" value="DNA-bd_HTH_TetR-type_CS"/>
</dbReference>
<reference evidence="6 7" key="1">
    <citation type="submission" date="2018-12" db="EMBL/GenBank/DDBJ databases">
        <title>The whole draft genome of Streptomyce luteoverticillatus CGMCC 15060.</title>
        <authorList>
            <person name="Feng Z."/>
            <person name="Chen G."/>
            <person name="Zhang J."/>
            <person name="Zhu H."/>
            <person name="Yu X."/>
            <person name="Zhang W."/>
            <person name="Zhang X."/>
        </authorList>
    </citation>
    <scope>NUCLEOTIDE SEQUENCE [LARGE SCALE GENOMIC DNA]</scope>
    <source>
        <strain evidence="6 7">CGMCC 15060</strain>
    </source>
</reference>
<evidence type="ECO:0000256" key="1">
    <source>
        <dbReference type="ARBA" id="ARBA00023015"/>
    </source>
</evidence>
<dbReference type="Gene3D" id="1.10.357.10">
    <property type="entry name" value="Tetracycline Repressor, domain 2"/>
    <property type="match status" value="1"/>
</dbReference>
<dbReference type="PROSITE" id="PS50977">
    <property type="entry name" value="HTH_TETR_2"/>
    <property type="match status" value="1"/>
</dbReference>
<dbReference type="AlphaFoldDB" id="A0A3Q9FTM7"/>
<protein>
    <submittedName>
        <fullName evidence="6">TetR/AcrR family transcriptional regulator</fullName>
    </submittedName>
</protein>
<evidence type="ECO:0000256" key="2">
    <source>
        <dbReference type="ARBA" id="ARBA00023125"/>
    </source>
</evidence>
<dbReference type="PROSITE" id="PS01081">
    <property type="entry name" value="HTH_TETR_1"/>
    <property type="match status" value="1"/>
</dbReference>
<feature type="DNA-binding region" description="H-T-H motif" evidence="4">
    <location>
        <begin position="31"/>
        <end position="50"/>
    </location>
</feature>
<dbReference type="InterPro" id="IPR036271">
    <property type="entry name" value="Tet_transcr_reg_TetR-rel_C_sf"/>
</dbReference>
<dbReference type="RefSeq" id="WP_126912987.1">
    <property type="nucleotide sequence ID" value="NZ_CP034587.1"/>
</dbReference>
<dbReference type="Pfam" id="PF00440">
    <property type="entry name" value="TetR_N"/>
    <property type="match status" value="1"/>
</dbReference>
<evidence type="ECO:0000256" key="4">
    <source>
        <dbReference type="PROSITE-ProRule" id="PRU00335"/>
    </source>
</evidence>
<dbReference type="PANTHER" id="PTHR30055:SF234">
    <property type="entry name" value="HTH-TYPE TRANSCRIPTIONAL REGULATOR BETI"/>
    <property type="match status" value="1"/>
</dbReference>